<dbReference type="AlphaFoldDB" id="A0A8S3YIA9"/>
<sequence>QVHGSQESKWTSPVVHNPSAISKHNQSHNVQPPSLHGPFSGILGGPAHDYHSLSSLDKNPPLSNGLLF</sequence>
<evidence type="ECO:0000313" key="3">
    <source>
        <dbReference type="Proteomes" id="UP000678393"/>
    </source>
</evidence>
<evidence type="ECO:0000256" key="1">
    <source>
        <dbReference type="SAM" id="MobiDB-lite"/>
    </source>
</evidence>
<reference evidence="2" key="1">
    <citation type="submission" date="2021-04" db="EMBL/GenBank/DDBJ databases">
        <authorList>
            <consortium name="Molecular Ecology Group"/>
        </authorList>
    </citation>
    <scope>NUCLEOTIDE SEQUENCE</scope>
</reference>
<feature type="region of interest" description="Disordered" evidence="1">
    <location>
        <begin position="1"/>
        <end position="68"/>
    </location>
</feature>
<proteinExistence type="predicted"/>
<comment type="caution">
    <text evidence="2">The sequence shown here is derived from an EMBL/GenBank/DDBJ whole genome shotgun (WGS) entry which is preliminary data.</text>
</comment>
<organism evidence="2 3">
    <name type="scientific">Candidula unifasciata</name>
    <dbReference type="NCBI Taxonomy" id="100452"/>
    <lineage>
        <taxon>Eukaryota</taxon>
        <taxon>Metazoa</taxon>
        <taxon>Spiralia</taxon>
        <taxon>Lophotrochozoa</taxon>
        <taxon>Mollusca</taxon>
        <taxon>Gastropoda</taxon>
        <taxon>Heterobranchia</taxon>
        <taxon>Euthyneura</taxon>
        <taxon>Panpulmonata</taxon>
        <taxon>Eupulmonata</taxon>
        <taxon>Stylommatophora</taxon>
        <taxon>Helicina</taxon>
        <taxon>Helicoidea</taxon>
        <taxon>Geomitridae</taxon>
        <taxon>Candidula</taxon>
    </lineage>
</organism>
<dbReference type="Proteomes" id="UP000678393">
    <property type="component" value="Unassembled WGS sequence"/>
</dbReference>
<accession>A0A8S3YIA9</accession>
<evidence type="ECO:0000313" key="2">
    <source>
        <dbReference type="EMBL" id="CAG5116058.1"/>
    </source>
</evidence>
<keyword evidence="3" id="KW-1185">Reference proteome</keyword>
<protein>
    <submittedName>
        <fullName evidence="2">Uncharacterized protein</fullName>
    </submittedName>
</protein>
<name>A0A8S3YIA9_9EUPU</name>
<feature type="non-terminal residue" evidence="2">
    <location>
        <position position="1"/>
    </location>
</feature>
<feature type="compositionally biased region" description="Polar residues" evidence="1">
    <location>
        <begin position="19"/>
        <end position="32"/>
    </location>
</feature>
<dbReference type="EMBL" id="CAJHNH020000204">
    <property type="protein sequence ID" value="CAG5116058.1"/>
    <property type="molecule type" value="Genomic_DNA"/>
</dbReference>
<feature type="compositionally biased region" description="Polar residues" evidence="1">
    <location>
        <begin position="1"/>
        <end position="11"/>
    </location>
</feature>
<gene>
    <name evidence="2" type="ORF">CUNI_LOCUS1616</name>
</gene>